<evidence type="ECO:0000313" key="1">
    <source>
        <dbReference type="EMBL" id="PSR73264.1"/>
    </source>
</evidence>
<evidence type="ECO:0000313" key="2">
    <source>
        <dbReference type="Proteomes" id="UP000186601"/>
    </source>
</evidence>
<sequence>MEQYLCVRRVELPHILGIRRYRNRHRISWSKGGYGDTESGYMAYDILCCDDYPALRGTASHQYLSLQTDEKMVNIRRKGRYDRKVVEFHKE</sequence>
<dbReference type="EMBL" id="MLYV02001094">
    <property type="protein sequence ID" value="PSR73264.1"/>
    <property type="molecule type" value="Genomic_DNA"/>
</dbReference>
<dbReference type="Proteomes" id="UP000186601">
    <property type="component" value="Unassembled WGS sequence"/>
</dbReference>
<gene>
    <name evidence="1" type="ORF">PHLCEN_2v10879</name>
</gene>
<dbReference type="AlphaFoldDB" id="A0A2R6NLS1"/>
<reference evidence="1 2" key="1">
    <citation type="submission" date="2018-02" db="EMBL/GenBank/DDBJ databases">
        <title>Genome sequence of the basidiomycete white-rot fungus Phlebia centrifuga.</title>
        <authorList>
            <person name="Granchi Z."/>
            <person name="Peng M."/>
            <person name="de Vries R.P."/>
            <person name="Hilden K."/>
            <person name="Makela M.R."/>
            <person name="Grigoriev I."/>
            <person name="Riley R."/>
        </authorList>
    </citation>
    <scope>NUCLEOTIDE SEQUENCE [LARGE SCALE GENOMIC DNA]</scope>
    <source>
        <strain evidence="1 2">FBCC195</strain>
    </source>
</reference>
<keyword evidence="2" id="KW-1185">Reference proteome</keyword>
<comment type="caution">
    <text evidence="1">The sequence shown here is derived from an EMBL/GenBank/DDBJ whole genome shotgun (WGS) entry which is preliminary data.</text>
</comment>
<proteinExistence type="predicted"/>
<accession>A0A2R6NLS1</accession>
<protein>
    <submittedName>
        <fullName evidence="1">Uncharacterized protein</fullName>
    </submittedName>
</protein>
<organism evidence="1 2">
    <name type="scientific">Hermanssonia centrifuga</name>
    <dbReference type="NCBI Taxonomy" id="98765"/>
    <lineage>
        <taxon>Eukaryota</taxon>
        <taxon>Fungi</taxon>
        <taxon>Dikarya</taxon>
        <taxon>Basidiomycota</taxon>
        <taxon>Agaricomycotina</taxon>
        <taxon>Agaricomycetes</taxon>
        <taxon>Polyporales</taxon>
        <taxon>Meruliaceae</taxon>
        <taxon>Hermanssonia</taxon>
    </lineage>
</organism>
<name>A0A2R6NLS1_9APHY</name>